<evidence type="ECO:0000256" key="1">
    <source>
        <dbReference type="SAM" id="Coils"/>
    </source>
</evidence>
<dbReference type="OrthoDB" id="3217549at2759"/>
<protein>
    <recommendedName>
        <fullName evidence="4">F-box domain-containing protein</fullName>
    </recommendedName>
</protein>
<keyword evidence="3" id="KW-1185">Reference proteome</keyword>
<name>A0A8H6YV77_9AGAR</name>
<organism evidence="2 3">
    <name type="scientific">Mycena sanguinolenta</name>
    <dbReference type="NCBI Taxonomy" id="230812"/>
    <lineage>
        <taxon>Eukaryota</taxon>
        <taxon>Fungi</taxon>
        <taxon>Dikarya</taxon>
        <taxon>Basidiomycota</taxon>
        <taxon>Agaricomycotina</taxon>
        <taxon>Agaricomycetes</taxon>
        <taxon>Agaricomycetidae</taxon>
        <taxon>Agaricales</taxon>
        <taxon>Marasmiineae</taxon>
        <taxon>Mycenaceae</taxon>
        <taxon>Mycena</taxon>
    </lineage>
</organism>
<gene>
    <name evidence="2" type="ORF">MSAN_00836700</name>
</gene>
<proteinExistence type="predicted"/>
<evidence type="ECO:0000313" key="2">
    <source>
        <dbReference type="EMBL" id="KAF7367728.1"/>
    </source>
</evidence>
<dbReference type="Proteomes" id="UP000623467">
    <property type="component" value="Unassembled WGS sequence"/>
</dbReference>
<dbReference type="EMBL" id="JACAZH010000005">
    <property type="protein sequence ID" value="KAF7367728.1"/>
    <property type="molecule type" value="Genomic_DNA"/>
</dbReference>
<reference evidence="2" key="1">
    <citation type="submission" date="2020-05" db="EMBL/GenBank/DDBJ databases">
        <title>Mycena genomes resolve the evolution of fungal bioluminescence.</title>
        <authorList>
            <person name="Tsai I.J."/>
        </authorList>
    </citation>
    <scope>NUCLEOTIDE SEQUENCE</scope>
    <source>
        <strain evidence="2">160909Yilan</strain>
    </source>
</reference>
<keyword evidence="1" id="KW-0175">Coiled coil</keyword>
<accession>A0A8H6YV77</accession>
<feature type="coiled-coil region" evidence="1">
    <location>
        <begin position="41"/>
        <end position="75"/>
    </location>
</feature>
<evidence type="ECO:0008006" key="4">
    <source>
        <dbReference type="Google" id="ProtNLM"/>
    </source>
</evidence>
<sequence length="489" mass="54555">MFEFLPNAVSPFADKLGTNDVPSDEEIAHLRDFLVGPTEQLAKIQAQIDEMELVVGQLKAKRESLQTDIDAHKALISPMRRVPEDVLREIFVACLPTTHIAVIDIAEAPLLLGRICKRWRVVAYSTPMLWTSIHIAPLRSCGDRGMAGFFPQLQPVIEQWLERGTPRPLTVSLVERDCIWSDPEFYATSLLRNFLHRLSHLSLCGDIRLLLPLLRLGPESLPLLENIYIIATGTVPFTEYPDAMNLLQLPSITTMTLRVMANPLSLPLKWSQLTDLSLQCSRYSLDSTFDGVAALEVLRRCPSLFRCQLVLNSSRDDASLTSNASLITLPSLHSLFLGETNSWSTKFPRLYGSCIGVFINTNHFTQPGLLELLQSFPLICHLIFSSIHITAALPDDQFLLHLASKHDICPMLTHVCVTSYCSDTAALAFVKGRMASPTPLQFFGAQFLRTMQVDIMPELQTFTSAGLQVFLNYTSPHFDARAGLPIPEA</sequence>
<dbReference type="AlphaFoldDB" id="A0A8H6YV77"/>
<evidence type="ECO:0000313" key="3">
    <source>
        <dbReference type="Proteomes" id="UP000623467"/>
    </source>
</evidence>
<comment type="caution">
    <text evidence="2">The sequence shown here is derived from an EMBL/GenBank/DDBJ whole genome shotgun (WGS) entry which is preliminary data.</text>
</comment>